<keyword evidence="2" id="KW-1185">Reference proteome</keyword>
<dbReference type="EMBL" id="BPVZ01000002">
    <property type="protein sequence ID" value="GKU87592.1"/>
    <property type="molecule type" value="Genomic_DNA"/>
</dbReference>
<protein>
    <submittedName>
        <fullName evidence="1">Uncharacterized protein</fullName>
    </submittedName>
</protein>
<reference evidence="1 2" key="1">
    <citation type="journal article" date="2021" name="Commun. Biol.">
        <title>The genome of Shorea leprosula (Dipterocarpaceae) highlights the ecological relevance of drought in aseasonal tropical rainforests.</title>
        <authorList>
            <person name="Ng K.K.S."/>
            <person name="Kobayashi M.J."/>
            <person name="Fawcett J.A."/>
            <person name="Hatakeyama M."/>
            <person name="Paape T."/>
            <person name="Ng C.H."/>
            <person name="Ang C.C."/>
            <person name="Tnah L.H."/>
            <person name="Lee C.T."/>
            <person name="Nishiyama T."/>
            <person name="Sese J."/>
            <person name="O'Brien M.J."/>
            <person name="Copetti D."/>
            <person name="Mohd Noor M.I."/>
            <person name="Ong R.C."/>
            <person name="Putra M."/>
            <person name="Sireger I.Z."/>
            <person name="Indrioko S."/>
            <person name="Kosugi Y."/>
            <person name="Izuno A."/>
            <person name="Isagi Y."/>
            <person name="Lee S.L."/>
            <person name="Shimizu K.K."/>
        </authorList>
    </citation>
    <scope>NUCLEOTIDE SEQUENCE [LARGE SCALE GENOMIC DNA]</scope>
    <source>
        <strain evidence="1">214</strain>
    </source>
</reference>
<evidence type="ECO:0000313" key="2">
    <source>
        <dbReference type="Proteomes" id="UP001054252"/>
    </source>
</evidence>
<accession>A0AAV5HFJ6</accession>
<dbReference type="AlphaFoldDB" id="A0AAV5HFJ6"/>
<evidence type="ECO:0000313" key="1">
    <source>
        <dbReference type="EMBL" id="GKU87592.1"/>
    </source>
</evidence>
<comment type="caution">
    <text evidence="1">The sequence shown here is derived from an EMBL/GenBank/DDBJ whole genome shotgun (WGS) entry which is preliminary data.</text>
</comment>
<organism evidence="1 2">
    <name type="scientific">Rubroshorea leprosula</name>
    <dbReference type="NCBI Taxonomy" id="152421"/>
    <lineage>
        <taxon>Eukaryota</taxon>
        <taxon>Viridiplantae</taxon>
        <taxon>Streptophyta</taxon>
        <taxon>Embryophyta</taxon>
        <taxon>Tracheophyta</taxon>
        <taxon>Spermatophyta</taxon>
        <taxon>Magnoliopsida</taxon>
        <taxon>eudicotyledons</taxon>
        <taxon>Gunneridae</taxon>
        <taxon>Pentapetalae</taxon>
        <taxon>rosids</taxon>
        <taxon>malvids</taxon>
        <taxon>Malvales</taxon>
        <taxon>Dipterocarpaceae</taxon>
        <taxon>Rubroshorea</taxon>
    </lineage>
</organism>
<dbReference type="Proteomes" id="UP001054252">
    <property type="component" value="Unassembled WGS sequence"/>
</dbReference>
<proteinExistence type="predicted"/>
<sequence length="53" mass="6002">MAEMNSGDLYKKNYSNQQLVQCNVQIVFMASYQKSAIYGKLLTKQSGFSLQGF</sequence>
<gene>
    <name evidence="1" type="ORF">SLEP1_g1967</name>
</gene>
<name>A0AAV5HFJ6_9ROSI</name>